<dbReference type="KEGG" id="msr:AU15_06375"/>
<organism evidence="1 2">
    <name type="scientific">Marinobacter salarius</name>
    <dbReference type="NCBI Taxonomy" id="1420917"/>
    <lineage>
        <taxon>Bacteria</taxon>
        <taxon>Pseudomonadati</taxon>
        <taxon>Pseudomonadota</taxon>
        <taxon>Gammaproteobacteria</taxon>
        <taxon>Pseudomonadales</taxon>
        <taxon>Marinobacteraceae</taxon>
        <taxon>Marinobacter</taxon>
    </lineage>
</organism>
<dbReference type="InterPro" id="IPR027417">
    <property type="entry name" value="P-loop_NTPase"/>
</dbReference>
<dbReference type="SUPFAM" id="SSF52540">
    <property type="entry name" value="P-loop containing nucleoside triphosphate hydrolases"/>
    <property type="match status" value="1"/>
</dbReference>
<dbReference type="Proteomes" id="UP000035081">
    <property type="component" value="Chromosome"/>
</dbReference>
<dbReference type="AlphaFoldDB" id="W5YVI0"/>
<reference evidence="1 2" key="1">
    <citation type="journal article" date="2014" name="Genome Announc.">
        <title>Draft Genome Sequences of Marinobacter similis A3d10T and Marinobacter salarius R9SW1T.</title>
        <authorList>
            <person name="Ivanova E.P."/>
            <person name="Ng H.J."/>
            <person name="Webb H.K."/>
            <person name="Feng G."/>
            <person name="Oshima K."/>
            <person name="Hattori M."/>
            <person name="Ohkuma M."/>
            <person name="Sergeev A.F."/>
            <person name="Mikhailov V.V."/>
            <person name="Crawford R.J."/>
            <person name="Sawabe T."/>
        </authorList>
    </citation>
    <scope>NUCLEOTIDE SEQUENCE [LARGE SCALE GENOMIC DNA]</scope>
    <source>
        <strain evidence="2">A3d10 and R9SW1</strain>
    </source>
</reference>
<gene>
    <name evidence="1" type="ORF">AU15_06375</name>
</gene>
<proteinExistence type="predicted"/>
<dbReference type="GO" id="GO:0006289">
    <property type="term" value="P:nucleotide-excision repair"/>
    <property type="evidence" value="ECO:0007669"/>
    <property type="project" value="InterPro"/>
</dbReference>
<dbReference type="GO" id="GO:0005524">
    <property type="term" value="F:ATP binding"/>
    <property type="evidence" value="ECO:0007669"/>
    <property type="project" value="InterPro"/>
</dbReference>
<evidence type="ECO:0008006" key="3">
    <source>
        <dbReference type="Google" id="ProtNLM"/>
    </source>
</evidence>
<dbReference type="InterPro" id="IPR004807">
    <property type="entry name" value="UvrB"/>
</dbReference>
<dbReference type="GO" id="GO:0003677">
    <property type="term" value="F:DNA binding"/>
    <property type="evidence" value="ECO:0007669"/>
    <property type="project" value="InterPro"/>
</dbReference>
<evidence type="ECO:0000313" key="2">
    <source>
        <dbReference type="Proteomes" id="UP000035081"/>
    </source>
</evidence>
<dbReference type="Gene3D" id="3.40.50.300">
    <property type="entry name" value="P-loop containing nucleotide triphosphate hydrolases"/>
    <property type="match status" value="1"/>
</dbReference>
<dbReference type="HOGENOM" id="CLU_1576632_0_0_6"/>
<dbReference type="PANTHER" id="PTHR24029">
    <property type="entry name" value="UVRABC SYSTEM PROTEIN B"/>
    <property type="match status" value="1"/>
</dbReference>
<name>W5YVI0_9GAMM</name>
<dbReference type="PANTHER" id="PTHR24029:SF0">
    <property type="entry name" value="UVRABC SYSTEM PROTEIN B"/>
    <property type="match status" value="1"/>
</dbReference>
<sequence>MEAQRLEERTRYDIEMMLELGYCNGIENYSRYLSGRQPGEAPPTLFDYLPANAMLVVDESHVTIPQIGAMYKGDRSRKETLVEYGFRLPSALDNRPMRFDEWERIAPQMLFVSATPGNYEAEHAGRWLNRWCGQPACWTRKSKFARPLPRWTICSRKSACALTSTSGFW</sequence>
<dbReference type="GO" id="GO:0009380">
    <property type="term" value="C:excinuclease repair complex"/>
    <property type="evidence" value="ECO:0007669"/>
    <property type="project" value="InterPro"/>
</dbReference>
<protein>
    <recommendedName>
        <fullName evidence="3">Excinuclease ABC subunit B</fullName>
    </recommendedName>
</protein>
<dbReference type="EMBL" id="CP007152">
    <property type="protein sequence ID" value="AHI33065.1"/>
    <property type="molecule type" value="Genomic_DNA"/>
</dbReference>
<evidence type="ECO:0000313" key="1">
    <source>
        <dbReference type="EMBL" id="AHI33065.1"/>
    </source>
</evidence>
<dbReference type="GO" id="GO:0016887">
    <property type="term" value="F:ATP hydrolysis activity"/>
    <property type="evidence" value="ECO:0007669"/>
    <property type="project" value="InterPro"/>
</dbReference>
<accession>W5YVI0</accession>